<evidence type="ECO:0000256" key="1">
    <source>
        <dbReference type="SAM" id="MobiDB-lite"/>
    </source>
</evidence>
<feature type="compositionally biased region" description="Polar residues" evidence="1">
    <location>
        <begin position="1"/>
        <end position="53"/>
    </location>
</feature>
<gene>
    <name evidence="2" type="ORF">JZ751_026635</name>
</gene>
<comment type="caution">
    <text evidence="2">The sequence shown here is derived from an EMBL/GenBank/DDBJ whole genome shotgun (WGS) entry which is preliminary data.</text>
</comment>
<organism evidence="2 3">
    <name type="scientific">Albula glossodonta</name>
    <name type="common">roundjaw bonefish</name>
    <dbReference type="NCBI Taxonomy" id="121402"/>
    <lineage>
        <taxon>Eukaryota</taxon>
        <taxon>Metazoa</taxon>
        <taxon>Chordata</taxon>
        <taxon>Craniata</taxon>
        <taxon>Vertebrata</taxon>
        <taxon>Euteleostomi</taxon>
        <taxon>Actinopterygii</taxon>
        <taxon>Neopterygii</taxon>
        <taxon>Teleostei</taxon>
        <taxon>Albuliformes</taxon>
        <taxon>Albulidae</taxon>
        <taxon>Albula</taxon>
    </lineage>
</organism>
<dbReference type="EMBL" id="JAFBMS010000008">
    <property type="protein sequence ID" value="KAG9350281.1"/>
    <property type="molecule type" value="Genomic_DNA"/>
</dbReference>
<protein>
    <submittedName>
        <fullName evidence="2">Uncharacterized protein</fullName>
    </submittedName>
</protein>
<evidence type="ECO:0000313" key="3">
    <source>
        <dbReference type="Proteomes" id="UP000824540"/>
    </source>
</evidence>
<reference evidence="2" key="1">
    <citation type="thesis" date="2021" institute="BYU ScholarsArchive" country="Provo, UT, USA">
        <title>Applications of and Algorithms for Genome Assembly and Genomic Analyses with an Emphasis on Marine Teleosts.</title>
        <authorList>
            <person name="Pickett B.D."/>
        </authorList>
    </citation>
    <scope>NUCLEOTIDE SEQUENCE</scope>
    <source>
        <strain evidence="2">HI-2016</strain>
    </source>
</reference>
<feature type="region of interest" description="Disordered" evidence="1">
    <location>
        <begin position="1"/>
        <end position="56"/>
    </location>
</feature>
<proteinExistence type="predicted"/>
<accession>A0A8T2PGJ7</accession>
<dbReference type="AlphaFoldDB" id="A0A8T2PGJ7"/>
<evidence type="ECO:0000313" key="2">
    <source>
        <dbReference type="EMBL" id="KAG9350281.1"/>
    </source>
</evidence>
<sequence length="78" mass="8561">GVGQFGSTASSVELELEQTTWERPSSTPGTPKTPLRQKNSTPTVNGFHSSGSPLHQLDLSHVRKASSDQQEVQWKRCK</sequence>
<keyword evidence="3" id="KW-1185">Reference proteome</keyword>
<name>A0A8T2PGJ7_9TELE</name>
<feature type="non-terminal residue" evidence="2">
    <location>
        <position position="78"/>
    </location>
</feature>
<dbReference type="Pfam" id="PF16623">
    <property type="entry name" value="WW_FCH_linker"/>
    <property type="match status" value="1"/>
</dbReference>
<dbReference type="Proteomes" id="UP000824540">
    <property type="component" value="Unassembled WGS sequence"/>
</dbReference>
<dbReference type="OrthoDB" id="2020426at2759"/>